<evidence type="ECO:0000313" key="3">
    <source>
        <dbReference type="EMBL" id="SEG61116.1"/>
    </source>
</evidence>
<proteinExistence type="inferred from homology"/>
<dbReference type="OrthoDB" id="118698at2"/>
<evidence type="ECO:0000259" key="2">
    <source>
        <dbReference type="Pfam" id="PF08327"/>
    </source>
</evidence>
<dbReference type="AlphaFoldDB" id="A0A1H6BLP6"/>
<name>A0A1H6BLP6_9BACT</name>
<organism evidence="3 4">
    <name type="scientific">Bryocella elongata</name>
    <dbReference type="NCBI Taxonomy" id="863522"/>
    <lineage>
        <taxon>Bacteria</taxon>
        <taxon>Pseudomonadati</taxon>
        <taxon>Acidobacteriota</taxon>
        <taxon>Terriglobia</taxon>
        <taxon>Terriglobales</taxon>
        <taxon>Acidobacteriaceae</taxon>
        <taxon>Bryocella</taxon>
    </lineage>
</organism>
<dbReference type="InterPro" id="IPR013538">
    <property type="entry name" value="ASHA1/2-like_C"/>
</dbReference>
<protein>
    <submittedName>
        <fullName evidence="3">Uncharacterized conserved protein YndB, AHSA1/START domain</fullName>
    </submittedName>
</protein>
<evidence type="ECO:0000313" key="4">
    <source>
        <dbReference type="Proteomes" id="UP000236728"/>
    </source>
</evidence>
<keyword evidence="4" id="KW-1185">Reference proteome</keyword>
<reference evidence="3 4" key="1">
    <citation type="submission" date="2016-10" db="EMBL/GenBank/DDBJ databases">
        <authorList>
            <person name="de Groot N.N."/>
        </authorList>
    </citation>
    <scope>NUCLEOTIDE SEQUENCE [LARGE SCALE GENOMIC DNA]</scope>
    <source>
        <strain evidence="3 4">DSM 22489</strain>
    </source>
</reference>
<dbReference type="EMBL" id="FNVA01000007">
    <property type="protein sequence ID" value="SEG61116.1"/>
    <property type="molecule type" value="Genomic_DNA"/>
</dbReference>
<sequence>MELDLASLPELAYDESAIFSSRVFRAPRELVYEAFVDPRQVVQWWGPHGFTTTIHEMDVRTGGKWKLTMHGPDGTNYPNTMTFIEVVPYNRIRLGLFGCREGAEPIRLNKTLTWEDAPEGTLMTWRIDFPSREQRDANVREYGSVQGLRDLFERLESLLSAANPCSNEEEVTA</sequence>
<dbReference type="SUPFAM" id="SSF55961">
    <property type="entry name" value="Bet v1-like"/>
    <property type="match status" value="1"/>
</dbReference>
<gene>
    <name evidence="3" type="ORF">SAMN05421819_3780</name>
</gene>
<dbReference type="Gene3D" id="3.30.530.20">
    <property type="match status" value="1"/>
</dbReference>
<comment type="similarity">
    <text evidence="1">Belongs to the AHA1 family.</text>
</comment>
<dbReference type="RefSeq" id="WP_103934635.1">
    <property type="nucleotide sequence ID" value="NZ_FNVA01000007.1"/>
</dbReference>
<dbReference type="Proteomes" id="UP000236728">
    <property type="component" value="Unassembled WGS sequence"/>
</dbReference>
<accession>A0A1H6BLP6</accession>
<dbReference type="InterPro" id="IPR023393">
    <property type="entry name" value="START-like_dom_sf"/>
</dbReference>
<feature type="domain" description="Activator of Hsp90 ATPase homologue 1/2-like C-terminal" evidence="2">
    <location>
        <begin position="25"/>
        <end position="159"/>
    </location>
</feature>
<dbReference type="Pfam" id="PF08327">
    <property type="entry name" value="AHSA1"/>
    <property type="match status" value="1"/>
</dbReference>
<evidence type="ECO:0000256" key="1">
    <source>
        <dbReference type="ARBA" id="ARBA00006817"/>
    </source>
</evidence>